<dbReference type="AlphaFoldDB" id="A0A542DTG8"/>
<accession>A0A542DTG8</accession>
<organism evidence="2 3">
    <name type="scientific">Kribbella jejuensis</name>
    <dbReference type="NCBI Taxonomy" id="236068"/>
    <lineage>
        <taxon>Bacteria</taxon>
        <taxon>Bacillati</taxon>
        <taxon>Actinomycetota</taxon>
        <taxon>Actinomycetes</taxon>
        <taxon>Propionibacteriales</taxon>
        <taxon>Kribbellaceae</taxon>
        <taxon>Kribbella</taxon>
    </lineage>
</organism>
<evidence type="ECO:0000313" key="3">
    <source>
        <dbReference type="Proteomes" id="UP000316298"/>
    </source>
</evidence>
<evidence type="ECO:0000256" key="1">
    <source>
        <dbReference type="SAM" id="MobiDB-lite"/>
    </source>
</evidence>
<protein>
    <submittedName>
        <fullName evidence="2">Uncharacterized protein</fullName>
    </submittedName>
</protein>
<feature type="compositionally biased region" description="Basic and acidic residues" evidence="1">
    <location>
        <begin position="17"/>
        <end position="30"/>
    </location>
</feature>
<evidence type="ECO:0000313" key="2">
    <source>
        <dbReference type="EMBL" id="TQJ06295.1"/>
    </source>
</evidence>
<name>A0A542DTG8_9ACTN</name>
<feature type="region of interest" description="Disordered" evidence="1">
    <location>
        <begin position="138"/>
        <end position="167"/>
    </location>
</feature>
<feature type="region of interest" description="Disordered" evidence="1">
    <location>
        <begin position="1"/>
        <end position="34"/>
    </location>
</feature>
<dbReference type="Proteomes" id="UP000316298">
    <property type="component" value="Unassembled WGS sequence"/>
</dbReference>
<proteinExistence type="predicted"/>
<comment type="caution">
    <text evidence="2">The sequence shown here is derived from an EMBL/GenBank/DDBJ whole genome shotgun (WGS) entry which is preliminary data.</text>
</comment>
<dbReference type="EMBL" id="VFMM01000003">
    <property type="protein sequence ID" value="TQJ06295.1"/>
    <property type="molecule type" value="Genomic_DNA"/>
</dbReference>
<reference evidence="2 3" key="1">
    <citation type="submission" date="2019-06" db="EMBL/GenBank/DDBJ databases">
        <title>Sequencing the genomes of 1000 actinobacteria strains.</title>
        <authorList>
            <person name="Klenk H.-P."/>
        </authorList>
    </citation>
    <scope>NUCLEOTIDE SEQUENCE [LARGE SCALE GENOMIC DNA]</scope>
    <source>
        <strain evidence="2 3">DSM 17305</strain>
    </source>
</reference>
<dbReference type="RefSeq" id="WP_141860473.1">
    <property type="nucleotide sequence ID" value="NZ_BAAAKA010000014.1"/>
</dbReference>
<feature type="compositionally biased region" description="Pro residues" evidence="1">
    <location>
        <begin position="143"/>
        <end position="152"/>
    </location>
</feature>
<keyword evidence="3" id="KW-1185">Reference proteome</keyword>
<dbReference type="OrthoDB" id="3823493at2"/>
<sequence>MTTDLEPPRVPPLSAAERSRMRSRLMERTRSVTHHPARHWLAPMVGVATVGAVVAGTLVVTQKSPDGTGAPGVAGTSLASPEAKVGVDLGAVAKGDLTKVIAECQFPGEAGPAELVWSRHVRGITKDSSALVGLALDTKTSTAPPPSAPPPTATRGRRMPGQGGAPSTAKLGYRYCLTRTPPSGKLGAIGTVGRIEDKAWRAQPTAQRGLVALGSADGDFTDDLTTLQAWRLYRARPDVAKVEARYLLDGKSGPWTGGVVDGGFAYVEVQAHGKFKVGQRLKTEVRAFDAQGRQIPVG</sequence>
<gene>
    <name evidence="2" type="ORF">FB475_5952</name>
</gene>